<dbReference type="InterPro" id="IPR000719">
    <property type="entry name" value="Prot_kinase_dom"/>
</dbReference>
<name>A0A2S9V576_9ALTE</name>
<dbReference type="InterPro" id="IPR017441">
    <property type="entry name" value="Protein_kinase_ATP_BS"/>
</dbReference>
<dbReference type="GO" id="GO:0005737">
    <property type="term" value="C:cytoplasm"/>
    <property type="evidence" value="ECO:0007669"/>
    <property type="project" value="TreeGrafter"/>
</dbReference>
<keyword evidence="1" id="KW-0067">ATP-binding</keyword>
<dbReference type="GO" id="GO:0004674">
    <property type="term" value="F:protein serine/threonine kinase activity"/>
    <property type="evidence" value="ECO:0007669"/>
    <property type="project" value="UniProtKB-KW"/>
</dbReference>
<sequence>MTRKGIRHFYIPEEQSVYLLSHADAKKLKDWIALCIAQLESLGFTDISLIGKGAYGFAFGGRDHAGAELVFKFTRITLPVSMQDRLEEEAFMQGLLSHSHIPAVKEFYQRGRQSILMMERAPGIDLEQYSLREGPVGPRLIVKMAVQLGKILLYLRQFELDGGHRPIVHGDIKPSNLVWDENNERLSLIDWGSSVYAQLDEHLQPVQNNVLDLMSGDIQQTNARLGDIYFIGDAQLNGERSSPRFDEQGLAGTLYALASGQSARFAHQVIPPSSLGLPKILSDILTYMLSDSVSEQHSGGDYLLSHLKLLENLVFANDSVERYESLLPVWVAKERKNIESVVYSSRKSFLRQQNDLSEQQSDELSQLSYLNDAQFERYYKNYLDGMGATEKGFLAAVSRLARYPVVGGLVIHWQPEGVYIDSSLNLQDPAREQAFKHAVNTVVTLARAIHRQGVFKCCLFDAKNTLHIEREQIEAPFVAGAATVIPYEKSSVSLSTSESRVHSYFEDGDDPDEFLALPPQIMQAIKALNAIHHTGCIIFEALEKHLKIHSYYRLLDHTKENEFNALLNEIIDSLPLLTGEGTCGFMKLPYKDTRFFEHRAKCADKFYPRNPRAR</sequence>
<gene>
    <name evidence="3" type="ORF">C6Y40_20890</name>
</gene>
<dbReference type="PANTHER" id="PTHR24361">
    <property type="entry name" value="MITOGEN-ACTIVATED KINASE KINASE KINASE"/>
    <property type="match status" value="1"/>
</dbReference>
<dbReference type="InterPro" id="IPR011009">
    <property type="entry name" value="Kinase-like_dom_sf"/>
</dbReference>
<dbReference type="SMART" id="SM00220">
    <property type="entry name" value="S_TKc"/>
    <property type="match status" value="1"/>
</dbReference>
<dbReference type="GO" id="GO:0005524">
    <property type="term" value="F:ATP binding"/>
    <property type="evidence" value="ECO:0007669"/>
    <property type="project" value="UniProtKB-UniRule"/>
</dbReference>
<evidence type="ECO:0000313" key="3">
    <source>
        <dbReference type="EMBL" id="PRO71591.1"/>
    </source>
</evidence>
<dbReference type="OrthoDB" id="9801841at2"/>
<dbReference type="Pfam" id="PF00069">
    <property type="entry name" value="Pkinase"/>
    <property type="match status" value="1"/>
</dbReference>
<evidence type="ECO:0000256" key="1">
    <source>
        <dbReference type="PROSITE-ProRule" id="PRU10141"/>
    </source>
</evidence>
<feature type="domain" description="Protein kinase" evidence="2">
    <location>
        <begin position="44"/>
        <end position="309"/>
    </location>
</feature>
<accession>A0A2S9V576</accession>
<comment type="caution">
    <text evidence="3">The sequence shown here is derived from an EMBL/GenBank/DDBJ whole genome shotgun (WGS) entry which is preliminary data.</text>
</comment>
<proteinExistence type="predicted"/>
<dbReference type="InterPro" id="IPR053235">
    <property type="entry name" value="Ser_Thr_kinase"/>
</dbReference>
<evidence type="ECO:0000313" key="4">
    <source>
        <dbReference type="Proteomes" id="UP000238949"/>
    </source>
</evidence>
<dbReference type="EMBL" id="PVNP01000203">
    <property type="protein sequence ID" value="PRO71591.1"/>
    <property type="molecule type" value="Genomic_DNA"/>
</dbReference>
<dbReference type="Gene3D" id="1.10.510.10">
    <property type="entry name" value="Transferase(Phosphotransferase) domain 1"/>
    <property type="match status" value="1"/>
</dbReference>
<keyword evidence="1" id="KW-0547">Nucleotide-binding</keyword>
<dbReference type="PROSITE" id="PS50011">
    <property type="entry name" value="PROTEIN_KINASE_DOM"/>
    <property type="match status" value="1"/>
</dbReference>
<dbReference type="RefSeq" id="WP_105936329.1">
    <property type="nucleotide sequence ID" value="NZ_PVNP01000203.1"/>
</dbReference>
<protein>
    <submittedName>
        <fullName evidence="3">Serine/threonine protein kinase</fullName>
    </submittedName>
</protein>
<keyword evidence="3" id="KW-0723">Serine/threonine-protein kinase</keyword>
<keyword evidence="3" id="KW-0808">Transferase</keyword>
<evidence type="ECO:0000259" key="2">
    <source>
        <dbReference type="PROSITE" id="PS50011"/>
    </source>
</evidence>
<keyword evidence="3" id="KW-0418">Kinase</keyword>
<dbReference type="Proteomes" id="UP000238949">
    <property type="component" value="Unassembled WGS sequence"/>
</dbReference>
<dbReference type="AlphaFoldDB" id="A0A2S9V576"/>
<dbReference type="PROSITE" id="PS00107">
    <property type="entry name" value="PROTEIN_KINASE_ATP"/>
    <property type="match status" value="1"/>
</dbReference>
<organism evidence="3 4">
    <name type="scientific">Alteromonas alba</name>
    <dbReference type="NCBI Taxonomy" id="2079529"/>
    <lineage>
        <taxon>Bacteria</taxon>
        <taxon>Pseudomonadati</taxon>
        <taxon>Pseudomonadota</taxon>
        <taxon>Gammaproteobacteria</taxon>
        <taxon>Alteromonadales</taxon>
        <taxon>Alteromonadaceae</taxon>
        <taxon>Alteromonas/Salinimonas group</taxon>
        <taxon>Alteromonas</taxon>
    </lineage>
</organism>
<keyword evidence="4" id="KW-1185">Reference proteome</keyword>
<reference evidence="4" key="1">
    <citation type="journal article" date="2020" name="Int. J. Syst. Evol. Microbiol.">
        <title>Alteromonas alba sp. nov., a marine bacterium isolated from the seawater of the West Pacific Ocean.</title>
        <authorList>
            <person name="Sun C."/>
            <person name="Wu Y.-H."/>
            <person name="Xamxidin M."/>
            <person name="Cheng H."/>
            <person name="Xu X.-W."/>
        </authorList>
    </citation>
    <scope>NUCLEOTIDE SEQUENCE [LARGE SCALE GENOMIC DNA]</scope>
    <source>
        <strain evidence="4">190</strain>
    </source>
</reference>
<dbReference type="SUPFAM" id="SSF56112">
    <property type="entry name" value="Protein kinase-like (PK-like)"/>
    <property type="match status" value="1"/>
</dbReference>
<feature type="binding site" evidence="1">
    <location>
        <position position="72"/>
    </location>
    <ligand>
        <name>ATP</name>
        <dbReference type="ChEBI" id="CHEBI:30616"/>
    </ligand>
</feature>